<feature type="compositionally biased region" description="Low complexity" evidence="1">
    <location>
        <begin position="145"/>
        <end position="154"/>
    </location>
</feature>
<reference evidence="2" key="1">
    <citation type="submission" date="2023-10" db="EMBL/GenBank/DDBJ databases">
        <authorList>
            <person name="Chen Y."/>
            <person name="Shah S."/>
            <person name="Dougan E. K."/>
            <person name="Thang M."/>
            <person name="Chan C."/>
        </authorList>
    </citation>
    <scope>NUCLEOTIDE SEQUENCE [LARGE SCALE GENOMIC DNA]</scope>
</reference>
<feature type="non-terminal residue" evidence="2">
    <location>
        <position position="1"/>
    </location>
</feature>
<comment type="caution">
    <text evidence="2">The sequence shown here is derived from an EMBL/GenBank/DDBJ whole genome shotgun (WGS) entry which is preliminary data.</text>
</comment>
<feature type="region of interest" description="Disordered" evidence="1">
    <location>
        <begin position="1"/>
        <end position="44"/>
    </location>
</feature>
<feature type="region of interest" description="Disordered" evidence="1">
    <location>
        <begin position="77"/>
        <end position="182"/>
    </location>
</feature>
<organism evidence="2 3">
    <name type="scientific">Prorocentrum cordatum</name>
    <dbReference type="NCBI Taxonomy" id="2364126"/>
    <lineage>
        <taxon>Eukaryota</taxon>
        <taxon>Sar</taxon>
        <taxon>Alveolata</taxon>
        <taxon>Dinophyceae</taxon>
        <taxon>Prorocentrales</taxon>
        <taxon>Prorocentraceae</taxon>
        <taxon>Prorocentrum</taxon>
    </lineage>
</organism>
<feature type="region of interest" description="Disordered" evidence="1">
    <location>
        <begin position="199"/>
        <end position="222"/>
    </location>
</feature>
<evidence type="ECO:0000256" key="1">
    <source>
        <dbReference type="SAM" id="MobiDB-lite"/>
    </source>
</evidence>
<keyword evidence="3" id="KW-1185">Reference proteome</keyword>
<feature type="non-terminal residue" evidence="2">
    <location>
        <position position="222"/>
    </location>
</feature>
<sequence>PPQRGRAAPARRPRRRPLRPRGPQRIAGRHVEPPWAGRAQPLRLHAARGREGGWFHQQEVLPPLVVAQPREVVASAVCGREEPEEAEGAGAAKGGGAAGRKPPQADVPFRPGQGQRPEDHRSCGGGRPEAGRRLQGRAVGGRGGAEAAAAAAAEGGERGGPVPPRDPTLQKGWSGGSRFFASSASSAPPLVVVFPTCRGTSRRSQPSWVTPACRASAGRPAS</sequence>
<name>A0ABN9R0E2_9DINO</name>
<dbReference type="EMBL" id="CAUYUJ010004834">
    <property type="protein sequence ID" value="CAK0811140.1"/>
    <property type="molecule type" value="Genomic_DNA"/>
</dbReference>
<feature type="compositionally biased region" description="Polar residues" evidence="1">
    <location>
        <begin position="199"/>
        <end position="208"/>
    </location>
</feature>
<evidence type="ECO:0000313" key="2">
    <source>
        <dbReference type="EMBL" id="CAK0811140.1"/>
    </source>
</evidence>
<proteinExistence type="predicted"/>
<accession>A0ABN9R0E2</accession>
<dbReference type="Proteomes" id="UP001189429">
    <property type="component" value="Unassembled WGS sequence"/>
</dbReference>
<gene>
    <name evidence="2" type="ORF">PCOR1329_LOCUS15863</name>
</gene>
<evidence type="ECO:0000313" key="3">
    <source>
        <dbReference type="Proteomes" id="UP001189429"/>
    </source>
</evidence>
<protein>
    <submittedName>
        <fullName evidence="2">Uncharacterized protein</fullName>
    </submittedName>
</protein>
<feature type="compositionally biased region" description="Basic residues" evidence="1">
    <location>
        <begin position="9"/>
        <end position="19"/>
    </location>
</feature>